<feature type="compositionally biased region" description="Polar residues" evidence="1">
    <location>
        <begin position="1"/>
        <end position="18"/>
    </location>
</feature>
<comment type="caution">
    <text evidence="2">The sequence shown here is derived from an EMBL/GenBank/DDBJ whole genome shotgun (WGS) entry which is preliminary data.</text>
</comment>
<evidence type="ECO:0000313" key="3">
    <source>
        <dbReference type="Proteomes" id="UP001158087"/>
    </source>
</evidence>
<organism evidence="2 3">
    <name type="scientific">Brucella intermedia GD04153</name>
    <dbReference type="NCBI Taxonomy" id="2975438"/>
    <lineage>
        <taxon>Bacteria</taxon>
        <taxon>Pseudomonadati</taxon>
        <taxon>Pseudomonadota</taxon>
        <taxon>Alphaproteobacteria</taxon>
        <taxon>Hyphomicrobiales</taxon>
        <taxon>Brucellaceae</taxon>
        <taxon>Brucella/Ochrobactrum group</taxon>
        <taxon>Brucella</taxon>
    </lineage>
</organism>
<evidence type="ECO:0000256" key="1">
    <source>
        <dbReference type="SAM" id="MobiDB-lite"/>
    </source>
</evidence>
<accession>A0AA42GWP5</accession>
<dbReference type="AlphaFoldDB" id="A0AA42GWP5"/>
<proteinExistence type="predicted"/>
<reference evidence="2" key="1">
    <citation type="submission" date="2022-09" db="EMBL/GenBank/DDBJ databases">
        <title>Intensive care unit water sources are persistently colonized with multi-drug resistant bacteria and are the site of extensive horizontal gene transfer of antibiotic resistance genes.</title>
        <authorList>
            <person name="Diorio-Toth L."/>
        </authorList>
    </citation>
    <scope>NUCLEOTIDE SEQUENCE</scope>
    <source>
        <strain evidence="2">GD04153</strain>
    </source>
</reference>
<name>A0AA42GWP5_9HYPH</name>
<sequence>MVKNPLVSQSIRKNNSSPVRFKSDPTAEGLANESEKIFAACRDFVQPKRVSSVVSLPVARLAEARMNTCPPQPQSGPHPFGAGRILNSGFSQQTDRYFRNSWGCFQATRSRISQIRRLMKYYIESGDFP</sequence>
<evidence type="ECO:0000313" key="2">
    <source>
        <dbReference type="EMBL" id="MDH0123794.1"/>
    </source>
</evidence>
<dbReference type="Proteomes" id="UP001158087">
    <property type="component" value="Unassembled WGS sequence"/>
</dbReference>
<dbReference type="EMBL" id="JAODYY010000002">
    <property type="protein sequence ID" value="MDH0123794.1"/>
    <property type="molecule type" value="Genomic_DNA"/>
</dbReference>
<feature type="region of interest" description="Disordered" evidence="1">
    <location>
        <begin position="1"/>
        <end position="27"/>
    </location>
</feature>
<protein>
    <submittedName>
        <fullName evidence="2">Uncharacterized protein</fullName>
    </submittedName>
</protein>
<gene>
    <name evidence="2" type="ORF">N7376_07290</name>
</gene>